<reference evidence="3 4" key="1">
    <citation type="journal article" date="2011" name="Proc. Natl. Acad. Sci. U.S.A.">
        <title>Comparative genomics of xylose-fermenting fungi for enhanced biofuel production.</title>
        <authorList>
            <person name="Wohlbach D.J."/>
            <person name="Kuo A."/>
            <person name="Sato T.K."/>
            <person name="Potts K.M."/>
            <person name="Salamov A.A."/>
            <person name="LaButti K.M."/>
            <person name="Sun H."/>
            <person name="Clum A."/>
            <person name="Pangilinan J.L."/>
            <person name="Lindquist E.A."/>
            <person name="Lucas S."/>
            <person name="Lapidus A."/>
            <person name="Jin M."/>
            <person name="Gunawan C."/>
            <person name="Balan V."/>
            <person name="Dale B.E."/>
            <person name="Jeffries T.W."/>
            <person name="Zinkel R."/>
            <person name="Barry K.W."/>
            <person name="Grigoriev I.V."/>
            <person name="Gasch A.P."/>
        </authorList>
    </citation>
    <scope>NUCLEOTIDE SEQUENCE [LARGE SCALE GENOMIC DNA]</scope>
    <source>
        <strain evidence="4">NRRL Y-27907 / 11-Y1</strain>
    </source>
</reference>
<protein>
    <recommendedName>
        <fullName evidence="2">Acyl-CoA thioesterase-like C-terminal domain-containing protein</fullName>
    </recommendedName>
</protein>
<dbReference type="GO" id="GO:0009062">
    <property type="term" value="P:fatty acid catabolic process"/>
    <property type="evidence" value="ECO:0007669"/>
    <property type="project" value="TreeGrafter"/>
</dbReference>
<organism evidence="4">
    <name type="scientific">Spathaspora passalidarum (strain NRRL Y-27907 / 11-Y1)</name>
    <dbReference type="NCBI Taxonomy" id="619300"/>
    <lineage>
        <taxon>Eukaryota</taxon>
        <taxon>Fungi</taxon>
        <taxon>Dikarya</taxon>
        <taxon>Ascomycota</taxon>
        <taxon>Saccharomycotina</taxon>
        <taxon>Pichiomycetes</taxon>
        <taxon>Debaryomycetaceae</taxon>
        <taxon>Spathaspora</taxon>
    </lineage>
</organism>
<evidence type="ECO:0000256" key="1">
    <source>
        <dbReference type="ARBA" id="ARBA00006538"/>
    </source>
</evidence>
<evidence type="ECO:0000313" key="3">
    <source>
        <dbReference type="EMBL" id="EGW33358.1"/>
    </source>
</evidence>
<dbReference type="PANTHER" id="PTHR11066:SF34">
    <property type="entry name" value="ACYL-COENZYME A THIOESTERASE 8"/>
    <property type="match status" value="1"/>
</dbReference>
<dbReference type="InterPro" id="IPR049450">
    <property type="entry name" value="ACOT8-like_C"/>
</dbReference>
<dbReference type="InterPro" id="IPR003703">
    <property type="entry name" value="Acyl_CoA_thio"/>
</dbReference>
<dbReference type="AlphaFoldDB" id="G3AM05"/>
<feature type="domain" description="Acyl-CoA thioesterase-like C-terminal" evidence="2">
    <location>
        <begin position="239"/>
        <end position="366"/>
    </location>
</feature>
<dbReference type="Pfam" id="PF20789">
    <property type="entry name" value="4HBT_3C"/>
    <property type="match status" value="1"/>
</dbReference>
<dbReference type="GO" id="GO:0005782">
    <property type="term" value="C:peroxisomal matrix"/>
    <property type="evidence" value="ECO:0007669"/>
    <property type="project" value="UniProtKB-SubCell"/>
</dbReference>
<evidence type="ECO:0000259" key="2">
    <source>
        <dbReference type="Pfam" id="PF20789"/>
    </source>
</evidence>
<dbReference type="PANTHER" id="PTHR11066">
    <property type="entry name" value="ACYL-COA THIOESTERASE"/>
    <property type="match status" value="1"/>
</dbReference>
<dbReference type="InterPro" id="IPR042171">
    <property type="entry name" value="Acyl-CoA_hotdog"/>
</dbReference>
<dbReference type="InterPro" id="IPR029069">
    <property type="entry name" value="HotDog_dom_sf"/>
</dbReference>
<dbReference type="CDD" id="cd03444">
    <property type="entry name" value="Thioesterase_II_repeat1"/>
    <property type="match status" value="1"/>
</dbReference>
<dbReference type="STRING" id="619300.G3AM05"/>
<dbReference type="EMBL" id="GL996501">
    <property type="protein sequence ID" value="EGW33358.1"/>
    <property type="molecule type" value="Genomic_DNA"/>
</dbReference>
<dbReference type="Proteomes" id="UP000000709">
    <property type="component" value="Unassembled WGS sequence"/>
</dbReference>
<dbReference type="Gene3D" id="2.40.160.210">
    <property type="entry name" value="Acyl-CoA thioesterase, double hotdog domain"/>
    <property type="match status" value="1"/>
</dbReference>
<dbReference type="CDD" id="cd03445">
    <property type="entry name" value="Thioesterase_II_repeat2"/>
    <property type="match status" value="1"/>
</dbReference>
<dbReference type="HOGENOM" id="CLU_032690_2_1_1"/>
<sequence>MAYNSLTSAPNPIPDFEEAFRVIKIDDTHYKGAHPLRLPVRAGRGVYGGHMISQSLLVAIESTRDPSTNKVFIPDSYHCFFIGAGNDKYPVSYTVTKIYDDEFISRRYVLAHQNHKNKLNCLVTLRKPGTRVLHDIDISVPVSKIQKKYPDPDKLHQIQHTDFVRNAYSKEFIDYRECPEENNQYAADRWLTVFSGLKNHPEPGADHVFIVEHLPNSNNEIDAVEKSILRPHDTQSFRDPMFNYVGLANLSDSAFITTMPRILHLPWDPTIERTGTYDSSRDALLLMRASLNVLHIFHYNAMSLDHHIYFHNDDYEPDDESTFDVCKEWLTFTYQMKRLSNSRLLCRGYFFNKHEKCVATVIQEGLALVYPGVGDTVDHSKL</sequence>
<dbReference type="GeneID" id="18873528"/>
<dbReference type="KEGG" id="spaa:SPAPADRAFT_60695"/>
<dbReference type="GO" id="GO:0047617">
    <property type="term" value="F:fatty acyl-CoA hydrolase activity"/>
    <property type="evidence" value="ECO:0007669"/>
    <property type="project" value="InterPro"/>
</dbReference>
<accession>G3AM05</accession>
<dbReference type="OrthoDB" id="68328at2759"/>
<dbReference type="OMA" id="FHYNAMS"/>
<dbReference type="InParanoid" id="G3AM05"/>
<comment type="similarity">
    <text evidence="1">Belongs to the C/M/P thioester hydrolase family.</text>
</comment>
<name>G3AM05_SPAPN</name>
<proteinExistence type="inferred from homology"/>
<dbReference type="GO" id="GO:0006637">
    <property type="term" value="P:acyl-CoA metabolic process"/>
    <property type="evidence" value="ECO:0007669"/>
    <property type="project" value="InterPro"/>
</dbReference>
<evidence type="ECO:0000313" key="4">
    <source>
        <dbReference type="Proteomes" id="UP000000709"/>
    </source>
</evidence>
<dbReference type="eggNOG" id="KOG3016">
    <property type="taxonomic scope" value="Eukaryota"/>
</dbReference>
<gene>
    <name evidence="3" type="ORF">SPAPADRAFT_60695</name>
</gene>
<dbReference type="RefSeq" id="XP_007374873.1">
    <property type="nucleotide sequence ID" value="XM_007374811.1"/>
</dbReference>
<dbReference type="SUPFAM" id="SSF54637">
    <property type="entry name" value="Thioesterase/thiol ester dehydrase-isomerase"/>
    <property type="match status" value="2"/>
</dbReference>
<keyword evidence="4" id="KW-1185">Reference proteome</keyword>